<dbReference type="HAMAP" id="MF_00654">
    <property type="entry name" value="PQQ_syn_PqqC"/>
    <property type="match status" value="1"/>
</dbReference>
<protein>
    <recommendedName>
        <fullName evidence="3">Pyrroloquinoline-quinone synthase</fullName>
        <ecNumber evidence="3">1.3.3.11</ecNumber>
    </recommendedName>
    <alternativeName>
        <fullName evidence="3">Coenzyme PQQ synthesis protein C</fullName>
    </alternativeName>
    <alternativeName>
        <fullName evidence="3">Pyrroloquinoline quinone biosynthesis protein C</fullName>
    </alternativeName>
</protein>
<reference evidence="5 6" key="2">
    <citation type="journal article" date="2018" name="Int. J. Syst. Evol. Microbiol.">
        <title>Marinobacterium aestuarii sp. nov., a benzene-degrading marine bacterium isolated from estuary sediment.</title>
        <authorList>
            <person name="Bae S.S."/>
            <person name="Jung J."/>
            <person name="Chung D."/>
            <person name="Baek K."/>
        </authorList>
    </citation>
    <scope>NUCLEOTIDE SEQUENCE [LARGE SCALE GENOMIC DNA]</scope>
    <source>
        <strain evidence="5 6">ST58-10</strain>
    </source>
</reference>
<dbReference type="EMBL" id="CP015839">
    <property type="protein sequence ID" value="ANG63239.1"/>
    <property type="molecule type" value="Genomic_DNA"/>
</dbReference>
<comment type="function">
    <text evidence="3">Ring cyclization and eight-electron oxidation of 3a-(2-amino-2-carboxyethyl)-4,5-dioxo-4,5,6,7,8,9-hexahydroquinoline-7,9-dicarboxylic-acid to PQQ.</text>
</comment>
<accession>A0A1A9F0D8</accession>
<dbReference type="RefSeq" id="WP_067382851.1">
    <property type="nucleotide sequence ID" value="NZ_CP015839.1"/>
</dbReference>
<dbReference type="InterPro" id="IPR016084">
    <property type="entry name" value="Haem_Oase-like_multi-hlx"/>
</dbReference>
<evidence type="ECO:0000256" key="3">
    <source>
        <dbReference type="HAMAP-Rule" id="MF_00654"/>
    </source>
</evidence>
<dbReference type="Proteomes" id="UP000078070">
    <property type="component" value="Chromosome"/>
</dbReference>
<organism evidence="5 6">
    <name type="scientific">Marinobacterium aestuarii</name>
    <dbReference type="NCBI Taxonomy" id="1821621"/>
    <lineage>
        <taxon>Bacteria</taxon>
        <taxon>Pseudomonadati</taxon>
        <taxon>Pseudomonadota</taxon>
        <taxon>Gammaproteobacteria</taxon>
        <taxon>Oceanospirillales</taxon>
        <taxon>Oceanospirillaceae</taxon>
        <taxon>Marinobacterium</taxon>
    </lineage>
</organism>
<gene>
    <name evidence="3" type="primary">pqqC</name>
    <name evidence="5" type="ORF">A8C75_12665</name>
</gene>
<dbReference type="AlphaFoldDB" id="A0A1A9F0D8"/>
<evidence type="ECO:0000313" key="5">
    <source>
        <dbReference type="EMBL" id="ANG63239.1"/>
    </source>
</evidence>
<evidence type="ECO:0000256" key="1">
    <source>
        <dbReference type="ARBA" id="ARBA00022905"/>
    </source>
</evidence>
<reference evidence="6" key="1">
    <citation type="submission" date="2016-05" db="EMBL/GenBank/DDBJ databases">
        <authorList>
            <person name="Baek K."/>
            <person name="Yang S.-J."/>
        </authorList>
    </citation>
    <scope>NUCLEOTIDE SEQUENCE [LARGE SCALE GENOMIC DNA]</scope>
    <source>
        <strain evidence="6">ST58-10</strain>
    </source>
</reference>
<sequence length="260" mass="29988">MNSSVQQSAEQSLQTPLTPQAFEAALRAKGDYYHIHHPFHRAMYEGECTPEQIRGWVANRFYYQISIPMKDAAIMANCPDRDTRRLWVQRLLDHDGYDGGEGGIEAWLRLGEAVGLSREEILSQEHVLPGVRFAVDAYVNFARRATWQEAASSSLTELFAPSIHQARLASWPEHYPWIDASGYQYFRSRLTEARRDVEHGLAITLQHYQTRAGQERMLEILQFKLDVLWSMLDAMTMAYQLDRAPYHTVTAKPVYHRGLF</sequence>
<dbReference type="CDD" id="cd19370">
    <property type="entry name" value="TenA_PqqC"/>
    <property type="match status" value="1"/>
</dbReference>
<evidence type="ECO:0000256" key="2">
    <source>
        <dbReference type="ARBA" id="ARBA00023002"/>
    </source>
</evidence>
<comment type="catalytic activity">
    <reaction evidence="3">
        <text>6-(2-amino-2-carboxyethyl)-7,8-dioxo-1,2,3,4,7,8-hexahydroquinoline-2,4-dicarboxylate + 3 O2 = pyrroloquinoline quinone + 2 H2O2 + 2 H2O + H(+)</text>
        <dbReference type="Rhea" id="RHEA:10692"/>
        <dbReference type="ChEBI" id="CHEBI:15377"/>
        <dbReference type="ChEBI" id="CHEBI:15378"/>
        <dbReference type="ChEBI" id="CHEBI:15379"/>
        <dbReference type="ChEBI" id="CHEBI:16240"/>
        <dbReference type="ChEBI" id="CHEBI:58442"/>
        <dbReference type="ChEBI" id="CHEBI:58778"/>
        <dbReference type="EC" id="1.3.3.11"/>
    </reaction>
</comment>
<dbReference type="InterPro" id="IPR011845">
    <property type="entry name" value="PqqC"/>
</dbReference>
<name>A0A1A9F0D8_9GAMM</name>
<comment type="similarity">
    <text evidence="3">Belongs to the PqqC family.</text>
</comment>
<dbReference type="Pfam" id="PF03070">
    <property type="entry name" value="TENA_THI-4"/>
    <property type="match status" value="1"/>
</dbReference>
<dbReference type="InterPro" id="IPR039068">
    <property type="entry name" value="PqqC-like"/>
</dbReference>
<dbReference type="PANTHER" id="PTHR40279:SF3">
    <property type="entry name" value="4-AMINOBENZOATE SYNTHASE"/>
    <property type="match status" value="1"/>
</dbReference>
<dbReference type="PANTHER" id="PTHR40279">
    <property type="entry name" value="PQQC-LIKE PROTEIN"/>
    <property type="match status" value="1"/>
</dbReference>
<keyword evidence="6" id="KW-1185">Reference proteome</keyword>
<dbReference type="STRING" id="1821621.A8C75_12665"/>
<dbReference type="KEGG" id="mars:A8C75_12665"/>
<dbReference type="GO" id="GO:0033732">
    <property type="term" value="F:pyrroloquinoline-quinone synthase activity"/>
    <property type="evidence" value="ECO:0007669"/>
    <property type="project" value="UniProtKB-EC"/>
</dbReference>
<dbReference type="Gene3D" id="1.20.910.10">
    <property type="entry name" value="Heme oxygenase-like"/>
    <property type="match status" value="1"/>
</dbReference>
<dbReference type="InterPro" id="IPR004305">
    <property type="entry name" value="Thiaminase-2/PQQC"/>
</dbReference>
<dbReference type="NCBIfam" id="TIGR02111">
    <property type="entry name" value="PQQ_syn_pqqC"/>
    <property type="match status" value="1"/>
</dbReference>
<proteinExistence type="inferred from homology"/>
<dbReference type="GO" id="GO:0018189">
    <property type="term" value="P:pyrroloquinoline quinone biosynthetic process"/>
    <property type="evidence" value="ECO:0007669"/>
    <property type="project" value="UniProtKB-UniRule"/>
</dbReference>
<feature type="domain" description="Thiaminase-2/PQQC" evidence="4">
    <location>
        <begin position="25"/>
        <end position="233"/>
    </location>
</feature>
<dbReference type="EC" id="1.3.3.11" evidence="3"/>
<dbReference type="SUPFAM" id="SSF48613">
    <property type="entry name" value="Heme oxygenase-like"/>
    <property type="match status" value="1"/>
</dbReference>
<keyword evidence="2 3" id="KW-0560">Oxidoreductase</keyword>
<evidence type="ECO:0000259" key="4">
    <source>
        <dbReference type="Pfam" id="PF03070"/>
    </source>
</evidence>
<comment type="pathway">
    <text evidence="3">Cofactor biosynthesis; pyrroloquinoline quinone biosynthesis.</text>
</comment>
<evidence type="ECO:0000313" key="6">
    <source>
        <dbReference type="Proteomes" id="UP000078070"/>
    </source>
</evidence>
<keyword evidence="1 3" id="KW-0884">PQQ biosynthesis</keyword>
<dbReference type="UniPathway" id="UPA00539"/>